<protein>
    <submittedName>
        <fullName evidence="14">Probable hemoglobin and hemoglobin-haptoglobin-binding protein 2</fullName>
    </submittedName>
</protein>
<keyword evidence="7" id="KW-0798">TonB box</keyword>
<dbReference type="GO" id="GO:0009279">
    <property type="term" value="C:cell outer membrane"/>
    <property type="evidence" value="ECO:0007669"/>
    <property type="project" value="UniProtKB-SubCell"/>
</dbReference>
<evidence type="ECO:0000256" key="4">
    <source>
        <dbReference type="ARBA" id="ARBA00022452"/>
    </source>
</evidence>
<dbReference type="InterPro" id="IPR010949">
    <property type="entry name" value="TonB_Hb/transfer/lactofer_rcpt"/>
</dbReference>
<accession>A0A3S4RLU9</accession>
<proteinExistence type="inferred from homology"/>
<sequence length="647" mass="73197">MHNISLEKGANSFNSGSGSLGGTVQYRTLDAGDILTGDDTFGGIVRTGYASKNREWTHTIGTAYQNDNFEALALYSQRQGHELKSRGEGNLTLGSESQRPDPATHKNRSYLAKLAWQITPNHRIGASINGQNGKNYTDERSYMLLSSMWREADDRQKRTNSNLFYEYSPPSDWLAKLRVDYDKQKTDLSAINYKGTHPYDWRTNTQSAEKNLDEIFDRRMQTDFDRLSLRADFQPFGSTIGEHTLSTKAYVARRDFKNINNDRGGVGTNYAYQNTYTIQYPMRTEQLGISIKDSVRLTERLSAAAGLRYDQETIKPQELNAACSQACTSEGKPDGKTFKVASGFAGVNWQFSPAWKTGYQISTGYRVPTASEMYFTFKNPYGTWKSNPELKPEKSLSHSLSLQGYNNKGLLDLGLYTSSYRDFLSEQTSLIVQQEYGRTYQTPMNQTVNIDKARISGLELQTKLNLDQIFPVAKGWKFYGSLGYSRGKLSTGNSLLSIQPIKGIVGIDYEAPTGKWGVFNRLSYLGAKKANDAKVEDIKSRCLAYEFDWWTGENVCNRTELYKETITAPYLNKSAQVFDIFGFYKPTERATVRAGVYNVFDRKYHTWDALRGINSYGTTNTVDRQGKGLERFYAPGCNFAVSLEYKF</sequence>
<dbReference type="PANTHER" id="PTHR30069">
    <property type="entry name" value="TONB-DEPENDENT OUTER MEMBRANE RECEPTOR"/>
    <property type="match status" value="1"/>
</dbReference>
<dbReference type="KEGG" id="mcun:NCTC10297_01678"/>
<evidence type="ECO:0000256" key="11">
    <source>
        <dbReference type="PROSITE-ProRule" id="PRU01360"/>
    </source>
</evidence>
<evidence type="ECO:0000256" key="9">
    <source>
        <dbReference type="ARBA" id="ARBA00023170"/>
    </source>
</evidence>
<evidence type="ECO:0000256" key="1">
    <source>
        <dbReference type="ARBA" id="ARBA00004571"/>
    </source>
</evidence>
<organism evidence="14 15">
    <name type="scientific">Moraxella cuniculi</name>
    <dbReference type="NCBI Taxonomy" id="34061"/>
    <lineage>
        <taxon>Bacteria</taxon>
        <taxon>Pseudomonadati</taxon>
        <taxon>Pseudomonadota</taxon>
        <taxon>Gammaproteobacteria</taxon>
        <taxon>Moraxellales</taxon>
        <taxon>Moraxellaceae</taxon>
        <taxon>Moraxella</taxon>
    </lineage>
</organism>
<dbReference type="CDD" id="cd01347">
    <property type="entry name" value="ligand_gated_channel"/>
    <property type="match status" value="1"/>
</dbReference>
<evidence type="ECO:0000313" key="14">
    <source>
        <dbReference type="EMBL" id="VEG13710.1"/>
    </source>
</evidence>
<dbReference type="PANTHER" id="PTHR30069:SF29">
    <property type="entry name" value="HEMOGLOBIN AND HEMOGLOBIN-HAPTOGLOBIN-BINDING PROTEIN 1-RELATED"/>
    <property type="match status" value="1"/>
</dbReference>
<dbReference type="GO" id="GO:0015344">
    <property type="term" value="F:siderophore uptake transmembrane transporter activity"/>
    <property type="evidence" value="ECO:0007669"/>
    <property type="project" value="TreeGrafter"/>
</dbReference>
<dbReference type="NCBIfam" id="TIGR01786">
    <property type="entry name" value="TonB-hemlactrns"/>
    <property type="match status" value="1"/>
</dbReference>
<keyword evidence="4 11" id="KW-1134">Transmembrane beta strand</keyword>
<evidence type="ECO:0000256" key="12">
    <source>
        <dbReference type="SAM" id="MobiDB-lite"/>
    </source>
</evidence>
<feature type="region of interest" description="Disordered" evidence="12">
    <location>
        <begin position="83"/>
        <end position="106"/>
    </location>
</feature>
<name>A0A3S4RLU9_9GAMM</name>
<keyword evidence="9" id="KW-0675">Receptor</keyword>
<dbReference type="InterPro" id="IPR000531">
    <property type="entry name" value="Beta-barrel_TonB"/>
</dbReference>
<keyword evidence="8 11" id="KW-0472">Membrane</keyword>
<keyword evidence="3 11" id="KW-0813">Transport</keyword>
<dbReference type="EMBL" id="LR134343">
    <property type="protein sequence ID" value="VEG13710.1"/>
    <property type="molecule type" value="Genomic_DNA"/>
</dbReference>
<feature type="domain" description="TonB-dependent receptor-like beta-barrel" evidence="13">
    <location>
        <begin position="130"/>
        <end position="599"/>
    </location>
</feature>
<dbReference type="AlphaFoldDB" id="A0A3S4RLU9"/>
<dbReference type="Proteomes" id="UP000274100">
    <property type="component" value="Chromosome"/>
</dbReference>
<keyword evidence="6" id="KW-0732">Signal</keyword>
<dbReference type="GO" id="GO:0044718">
    <property type="term" value="P:siderophore transmembrane transport"/>
    <property type="evidence" value="ECO:0007669"/>
    <property type="project" value="TreeGrafter"/>
</dbReference>
<gene>
    <name evidence="14" type="ORF">NCTC10297_01678</name>
</gene>
<reference evidence="14 15" key="1">
    <citation type="submission" date="2018-12" db="EMBL/GenBank/DDBJ databases">
        <authorList>
            <consortium name="Pathogen Informatics"/>
        </authorList>
    </citation>
    <scope>NUCLEOTIDE SEQUENCE [LARGE SCALE GENOMIC DNA]</scope>
    <source>
        <strain evidence="14 15">NCTC10297</strain>
    </source>
</reference>
<comment type="subcellular location">
    <subcellularLocation>
        <location evidence="1 11">Cell outer membrane</location>
        <topology evidence="1 11">Multi-pass membrane protein</topology>
    </subcellularLocation>
</comment>
<dbReference type="InterPro" id="IPR036942">
    <property type="entry name" value="Beta-barrel_TonB_sf"/>
</dbReference>
<evidence type="ECO:0000256" key="3">
    <source>
        <dbReference type="ARBA" id="ARBA00022448"/>
    </source>
</evidence>
<keyword evidence="5 11" id="KW-0812">Transmembrane</keyword>
<comment type="similarity">
    <text evidence="2">Belongs to the TonB-dependent receptor family. Hemoglobin/haptoglobin binding protein subfamily.</text>
</comment>
<dbReference type="Pfam" id="PF00593">
    <property type="entry name" value="TonB_dep_Rec_b-barrel"/>
    <property type="match status" value="1"/>
</dbReference>
<evidence type="ECO:0000256" key="2">
    <source>
        <dbReference type="ARBA" id="ARBA00008143"/>
    </source>
</evidence>
<evidence type="ECO:0000313" key="15">
    <source>
        <dbReference type="Proteomes" id="UP000274100"/>
    </source>
</evidence>
<evidence type="ECO:0000256" key="10">
    <source>
        <dbReference type="ARBA" id="ARBA00023237"/>
    </source>
</evidence>
<keyword evidence="10 11" id="KW-0998">Cell outer membrane</keyword>
<dbReference type="InterPro" id="IPR039426">
    <property type="entry name" value="TonB-dep_rcpt-like"/>
</dbReference>
<dbReference type="SUPFAM" id="SSF56935">
    <property type="entry name" value="Porins"/>
    <property type="match status" value="1"/>
</dbReference>
<dbReference type="PROSITE" id="PS52016">
    <property type="entry name" value="TONB_DEPENDENT_REC_3"/>
    <property type="match status" value="1"/>
</dbReference>
<dbReference type="RefSeq" id="WP_259772321.1">
    <property type="nucleotide sequence ID" value="NZ_LR134343.1"/>
</dbReference>
<evidence type="ECO:0000256" key="8">
    <source>
        <dbReference type="ARBA" id="ARBA00023136"/>
    </source>
</evidence>
<evidence type="ECO:0000256" key="5">
    <source>
        <dbReference type="ARBA" id="ARBA00022692"/>
    </source>
</evidence>
<dbReference type="Gene3D" id="2.40.170.20">
    <property type="entry name" value="TonB-dependent receptor, beta-barrel domain"/>
    <property type="match status" value="1"/>
</dbReference>
<evidence type="ECO:0000256" key="6">
    <source>
        <dbReference type="ARBA" id="ARBA00022729"/>
    </source>
</evidence>
<evidence type="ECO:0000256" key="7">
    <source>
        <dbReference type="ARBA" id="ARBA00023077"/>
    </source>
</evidence>
<evidence type="ECO:0000259" key="13">
    <source>
        <dbReference type="Pfam" id="PF00593"/>
    </source>
</evidence>